<reference evidence="2" key="1">
    <citation type="submission" date="2024-05" db="EMBL/GenBank/DDBJ databases">
        <title>Determining zoonotic pasteurella genome.</title>
        <authorList>
            <person name="Maeda T."/>
            <person name="Takahashi T."/>
            <person name="Yoshida H."/>
        </authorList>
    </citation>
    <scope>NUCLEOTIDE SEQUENCE</scope>
    <source>
        <strain evidence="2">PA42</strain>
    </source>
</reference>
<protein>
    <recommendedName>
        <fullName evidence="4">Transmembrane protein</fullName>
    </recommendedName>
</protein>
<evidence type="ECO:0008006" key="4">
    <source>
        <dbReference type="Google" id="ProtNLM"/>
    </source>
</evidence>
<dbReference type="RefSeq" id="WP_226690747.1">
    <property type="nucleotide sequence ID" value="NZ_BPUX01000023.1"/>
</dbReference>
<dbReference type="EMBL" id="BPUX01000023">
    <property type="protein sequence ID" value="GJH43092.1"/>
    <property type="molecule type" value="Genomic_DNA"/>
</dbReference>
<evidence type="ECO:0000256" key="1">
    <source>
        <dbReference type="SAM" id="Phobius"/>
    </source>
</evidence>
<keyword evidence="1" id="KW-0472">Membrane</keyword>
<keyword evidence="1" id="KW-1133">Transmembrane helix</keyword>
<accession>A0ABQ4VGI6</accession>
<feature type="transmembrane region" description="Helical" evidence="1">
    <location>
        <begin position="12"/>
        <end position="38"/>
    </location>
</feature>
<comment type="caution">
    <text evidence="2">The sequence shown here is derived from an EMBL/GenBank/DDBJ whole genome shotgun (WGS) entry which is preliminary data.</text>
</comment>
<keyword evidence="3" id="KW-1185">Reference proteome</keyword>
<name>A0ABQ4VGI6_9PAST</name>
<dbReference type="Proteomes" id="UP001052140">
    <property type="component" value="Unassembled WGS sequence"/>
</dbReference>
<evidence type="ECO:0000313" key="3">
    <source>
        <dbReference type="Proteomes" id="UP001052140"/>
    </source>
</evidence>
<proteinExistence type="predicted"/>
<sequence length="80" mass="9711">MKKFKAVWKYFFGVILFPVWWLIILFWCLLLTVFIFVITLEWQLEDIIEGVTLSLDFFGFWKKMEIDARKGVIRAFRGNK</sequence>
<keyword evidence="1" id="KW-0812">Transmembrane</keyword>
<organism evidence="2 3">
    <name type="scientific">Pasteurella canis</name>
    <dbReference type="NCBI Taxonomy" id="753"/>
    <lineage>
        <taxon>Bacteria</taxon>
        <taxon>Pseudomonadati</taxon>
        <taxon>Pseudomonadota</taxon>
        <taxon>Gammaproteobacteria</taxon>
        <taxon>Pasteurellales</taxon>
        <taxon>Pasteurellaceae</taxon>
        <taxon>Pasteurella</taxon>
    </lineage>
</organism>
<gene>
    <name evidence="2" type="ORF">PA42_12660</name>
</gene>
<evidence type="ECO:0000313" key="2">
    <source>
        <dbReference type="EMBL" id="GJH43092.1"/>
    </source>
</evidence>